<evidence type="ECO:0000256" key="1">
    <source>
        <dbReference type="ARBA" id="ARBA00004651"/>
    </source>
</evidence>
<feature type="transmembrane region" description="Helical" evidence="7">
    <location>
        <begin position="258"/>
        <end position="279"/>
    </location>
</feature>
<keyword evidence="5 7" id="KW-1133">Transmembrane helix</keyword>
<dbReference type="InterPro" id="IPR035906">
    <property type="entry name" value="MetI-like_sf"/>
</dbReference>
<dbReference type="RefSeq" id="WP_129622746.1">
    <property type="nucleotide sequence ID" value="NZ_LR215043.1"/>
</dbReference>
<sequence>MKNKLKNFWCYQYTTLTGKKVTSLKPIFKHLGILLLLLAIVGVWASFSWGINTSPFAWKNFVTKLGKLFEFSSESTFYSKHYVVNLWSESLTALFQTLKYVIVGTFLGFLLAIISATGTNQTYHSRLYSSIIRNFILVLRAMPELIFITFFTNIFEAYFSLMLIFMWFSWLWLHKYYIEIINNLDIRPYLVAKSQGASTWKAFTKEVWPRIQSRYFALFLYSIESNLRWATVLSTLGVSGIGKFIYYAGNSSANFGELGVPLLLLTIAIIVLEVINILCKKYLFETKTKKIKTALLELTNREELYTRLAKGPNFKKIISSILVLSIALFTIVTLALSDTVLRSPEYAKAMLKAIFTPALGYTQVSMWTQIWQLLQFAVGSVAVMLLFSYLTLPFCSTKLFGTRVAFAMRTITSIFRVIPLIIYFFLFNSIFNSNLLILMLFVGLHQSTSYVKQLWDLVDSLDEEIIRNLKLQNYTRLMIYRRYMLPAVRNDYVSLLLLYFEIAFRDAITYSTLTLDGLNFGKNISIAMNPQAFKPQQAAAYLWIATALILVINLSASALNRYLTKGKQAFKIKNLTLLKFWKRTKKCHKVI</sequence>
<evidence type="ECO:0000256" key="4">
    <source>
        <dbReference type="ARBA" id="ARBA00022692"/>
    </source>
</evidence>
<feature type="domain" description="ABC transmembrane type-1" evidence="8">
    <location>
        <begin position="94"/>
        <end position="276"/>
    </location>
</feature>
<evidence type="ECO:0000313" key="10">
    <source>
        <dbReference type="Proteomes" id="UP000290876"/>
    </source>
</evidence>
<proteinExistence type="inferred from homology"/>
<reference evidence="9 10" key="1">
    <citation type="submission" date="2019-01" db="EMBL/GenBank/DDBJ databases">
        <authorList>
            <consortium name="Pathogen Informatics"/>
        </authorList>
    </citation>
    <scope>NUCLEOTIDE SEQUENCE [LARGE SCALE GENOMIC DNA]</scope>
    <source>
        <strain evidence="9 10">NCTC10184</strain>
    </source>
</reference>
<dbReference type="CDD" id="cd06261">
    <property type="entry name" value="TM_PBP2"/>
    <property type="match status" value="1"/>
</dbReference>
<feature type="transmembrane region" description="Helical" evidence="7">
    <location>
        <begin position="131"/>
        <end position="151"/>
    </location>
</feature>
<feature type="domain" description="ABC transmembrane type-1" evidence="8">
    <location>
        <begin position="370"/>
        <end position="560"/>
    </location>
</feature>
<dbReference type="GO" id="GO:0055085">
    <property type="term" value="P:transmembrane transport"/>
    <property type="evidence" value="ECO:0007669"/>
    <property type="project" value="InterPro"/>
</dbReference>
<keyword evidence="3" id="KW-1003">Cell membrane</keyword>
<organism evidence="9 10">
    <name type="scientific">Mycoplasmopsis columbinasalis</name>
    <dbReference type="NCBI Taxonomy" id="114880"/>
    <lineage>
        <taxon>Bacteria</taxon>
        <taxon>Bacillati</taxon>
        <taxon>Mycoplasmatota</taxon>
        <taxon>Mycoplasmoidales</taxon>
        <taxon>Metamycoplasmataceae</taxon>
        <taxon>Mycoplasmopsis</taxon>
    </lineage>
</organism>
<evidence type="ECO:0000259" key="8">
    <source>
        <dbReference type="PROSITE" id="PS50928"/>
    </source>
</evidence>
<dbReference type="EMBL" id="LR215043">
    <property type="protein sequence ID" value="VEU77888.1"/>
    <property type="molecule type" value="Genomic_DNA"/>
</dbReference>
<evidence type="ECO:0000313" key="9">
    <source>
        <dbReference type="EMBL" id="VEU77888.1"/>
    </source>
</evidence>
<dbReference type="Pfam" id="PF00528">
    <property type="entry name" value="BPD_transp_1"/>
    <property type="match status" value="2"/>
</dbReference>
<accession>A0A449B9P2</accession>
<dbReference type="InterPro" id="IPR000515">
    <property type="entry name" value="MetI-like"/>
</dbReference>
<gene>
    <name evidence="9" type="primary">phnE</name>
    <name evidence="9" type="ORF">NCTC10184_00101</name>
</gene>
<dbReference type="GO" id="GO:0005886">
    <property type="term" value="C:plasma membrane"/>
    <property type="evidence" value="ECO:0007669"/>
    <property type="project" value="UniProtKB-SubCell"/>
</dbReference>
<comment type="subcellular location">
    <subcellularLocation>
        <location evidence="1 7">Cell membrane</location>
        <topology evidence="1 7">Multi-pass membrane protein</topology>
    </subcellularLocation>
</comment>
<dbReference type="SUPFAM" id="SSF161098">
    <property type="entry name" value="MetI-like"/>
    <property type="match status" value="2"/>
</dbReference>
<evidence type="ECO:0000256" key="3">
    <source>
        <dbReference type="ARBA" id="ARBA00022475"/>
    </source>
</evidence>
<feature type="transmembrane region" description="Helical" evidence="7">
    <location>
        <begin position="540"/>
        <end position="563"/>
    </location>
</feature>
<name>A0A449B9P2_9BACT</name>
<dbReference type="AlphaFoldDB" id="A0A449B9P2"/>
<feature type="transmembrane region" description="Helical" evidence="7">
    <location>
        <begin position="317"/>
        <end position="336"/>
    </location>
</feature>
<feature type="transmembrane region" description="Helical" evidence="7">
    <location>
        <begin position="157"/>
        <end position="173"/>
    </location>
</feature>
<keyword evidence="2 7" id="KW-0813">Transport</keyword>
<protein>
    <submittedName>
        <fullName evidence="9">Phosphate-import permease protein phnE</fullName>
    </submittedName>
</protein>
<dbReference type="PANTHER" id="PTHR30043">
    <property type="entry name" value="PHOSPHONATES TRANSPORT SYSTEM PERMEASE PROTEIN"/>
    <property type="match status" value="1"/>
</dbReference>
<evidence type="ECO:0000256" key="2">
    <source>
        <dbReference type="ARBA" id="ARBA00022448"/>
    </source>
</evidence>
<comment type="similarity">
    <text evidence="7">Belongs to the binding-protein-dependent transport system permease family.</text>
</comment>
<evidence type="ECO:0000256" key="7">
    <source>
        <dbReference type="RuleBase" id="RU363032"/>
    </source>
</evidence>
<keyword evidence="6 7" id="KW-0472">Membrane</keyword>
<feature type="transmembrane region" description="Helical" evidence="7">
    <location>
        <begin position="370"/>
        <end position="392"/>
    </location>
</feature>
<keyword evidence="4 7" id="KW-0812">Transmembrane</keyword>
<keyword evidence="10" id="KW-1185">Reference proteome</keyword>
<dbReference type="PROSITE" id="PS50928">
    <property type="entry name" value="ABC_TM1"/>
    <property type="match status" value="2"/>
</dbReference>
<dbReference type="OrthoDB" id="401373at2"/>
<dbReference type="KEGG" id="mcob:NCTC10184_00101"/>
<feature type="transmembrane region" description="Helical" evidence="7">
    <location>
        <begin position="100"/>
        <end position="119"/>
    </location>
</feature>
<feature type="transmembrane region" description="Helical" evidence="7">
    <location>
        <begin position="31"/>
        <end position="51"/>
    </location>
</feature>
<feature type="transmembrane region" description="Helical" evidence="7">
    <location>
        <begin position="227"/>
        <end position="246"/>
    </location>
</feature>
<evidence type="ECO:0000256" key="6">
    <source>
        <dbReference type="ARBA" id="ARBA00023136"/>
    </source>
</evidence>
<evidence type="ECO:0000256" key="5">
    <source>
        <dbReference type="ARBA" id="ARBA00022989"/>
    </source>
</evidence>
<dbReference type="PANTHER" id="PTHR30043:SF1">
    <property type="entry name" value="ABC TRANSPORT SYSTEM PERMEASE PROTEIN P69"/>
    <property type="match status" value="1"/>
</dbReference>
<feature type="transmembrane region" description="Helical" evidence="7">
    <location>
        <begin position="413"/>
        <end position="442"/>
    </location>
</feature>
<dbReference type="Gene3D" id="1.10.3720.10">
    <property type="entry name" value="MetI-like"/>
    <property type="match status" value="2"/>
</dbReference>
<dbReference type="Proteomes" id="UP000290876">
    <property type="component" value="Chromosome"/>
</dbReference>